<dbReference type="Proteomes" id="UP000199647">
    <property type="component" value="Unassembled WGS sequence"/>
</dbReference>
<dbReference type="OrthoDB" id="9815272at2"/>
<evidence type="ECO:0000313" key="1">
    <source>
        <dbReference type="EMBL" id="SER45285.1"/>
    </source>
</evidence>
<dbReference type="EMBL" id="FOFG01000019">
    <property type="protein sequence ID" value="SER45285.1"/>
    <property type="molecule type" value="Genomic_DNA"/>
</dbReference>
<name>A0A1H9PBK0_9HYPH</name>
<proteinExistence type="predicted"/>
<gene>
    <name evidence="1" type="ORF">SAMN05216548_11928</name>
</gene>
<protein>
    <submittedName>
        <fullName evidence="1">Uncharacterized protein</fullName>
    </submittedName>
</protein>
<keyword evidence="2" id="KW-1185">Reference proteome</keyword>
<accession>A0A1H9PBK0</accession>
<sequence length="80" mass="8733">MTYIQKLEEATATLADAAAFDYPDDYPLLAAEADAKGQTVLEIAQLAEDTTATWRKVNAVLEKVRYSAKLVSAAWRQLAG</sequence>
<evidence type="ECO:0000313" key="2">
    <source>
        <dbReference type="Proteomes" id="UP000199647"/>
    </source>
</evidence>
<dbReference type="AlphaFoldDB" id="A0A1H9PBK0"/>
<organism evidence="1 2">
    <name type="scientific">Faunimonas pinastri</name>
    <dbReference type="NCBI Taxonomy" id="1855383"/>
    <lineage>
        <taxon>Bacteria</taxon>
        <taxon>Pseudomonadati</taxon>
        <taxon>Pseudomonadota</taxon>
        <taxon>Alphaproteobacteria</taxon>
        <taxon>Hyphomicrobiales</taxon>
        <taxon>Afifellaceae</taxon>
        <taxon>Faunimonas</taxon>
    </lineage>
</organism>
<dbReference type="STRING" id="1855383.SAMN05216548_11928"/>
<dbReference type="RefSeq" id="WP_092499380.1">
    <property type="nucleotide sequence ID" value="NZ_FOFG01000019.1"/>
</dbReference>
<reference evidence="1 2" key="1">
    <citation type="submission" date="2016-10" db="EMBL/GenBank/DDBJ databases">
        <authorList>
            <person name="de Groot N.N."/>
        </authorList>
    </citation>
    <scope>NUCLEOTIDE SEQUENCE [LARGE SCALE GENOMIC DNA]</scope>
    <source>
        <strain evidence="1 2">A52C2</strain>
    </source>
</reference>